<comment type="caution">
    <text evidence="6">The sequence shown here is derived from an EMBL/GenBank/DDBJ whole genome shotgun (WGS) entry which is preliminary data.</text>
</comment>
<organism evidence="6 7">
    <name type="scientific">Exophiala dermatitidis</name>
    <name type="common">Black yeast-like fungus</name>
    <name type="synonym">Wangiella dermatitidis</name>
    <dbReference type="NCBI Taxonomy" id="5970"/>
    <lineage>
        <taxon>Eukaryota</taxon>
        <taxon>Fungi</taxon>
        <taxon>Dikarya</taxon>
        <taxon>Ascomycota</taxon>
        <taxon>Pezizomycotina</taxon>
        <taxon>Eurotiomycetes</taxon>
        <taxon>Chaetothyriomycetidae</taxon>
        <taxon>Chaetothyriales</taxon>
        <taxon>Herpotrichiellaceae</taxon>
        <taxon>Exophiala</taxon>
    </lineage>
</organism>
<feature type="domain" description="Gamma-glutamylcyclotransferase AIG2-like" evidence="5">
    <location>
        <begin position="7"/>
        <end position="65"/>
    </location>
</feature>
<evidence type="ECO:0000259" key="5">
    <source>
        <dbReference type="Pfam" id="PF06094"/>
    </source>
</evidence>
<dbReference type="Pfam" id="PF06094">
    <property type="entry name" value="GGACT"/>
    <property type="match status" value="1"/>
</dbReference>
<evidence type="ECO:0000256" key="2">
    <source>
        <dbReference type="ARBA" id="ARBA00022679"/>
    </source>
</evidence>
<protein>
    <recommendedName>
        <fullName evidence="3">Putative gamma-glutamylcyclotransferase</fullName>
    </recommendedName>
</protein>
<accession>A0AAN6EQU1</accession>
<dbReference type="Proteomes" id="UP001161757">
    <property type="component" value="Unassembled WGS sequence"/>
</dbReference>
<dbReference type="PANTHER" id="PTHR31544">
    <property type="entry name" value="AIG2-LIKE PROTEIN D"/>
    <property type="match status" value="1"/>
</dbReference>
<proteinExistence type="inferred from homology"/>
<dbReference type="InterPro" id="IPR045038">
    <property type="entry name" value="AIG2-like"/>
</dbReference>
<dbReference type="EMBL" id="JAJGCB010000012">
    <property type="protein sequence ID" value="KAJ8989811.1"/>
    <property type="molecule type" value="Genomic_DNA"/>
</dbReference>
<dbReference type="InterPro" id="IPR036568">
    <property type="entry name" value="GGCT-like_sf"/>
</dbReference>
<dbReference type="Gene3D" id="3.10.490.10">
    <property type="entry name" value="Gamma-glutamyl cyclotransferase-like"/>
    <property type="match status" value="1"/>
</dbReference>
<dbReference type="GO" id="GO:0016740">
    <property type="term" value="F:transferase activity"/>
    <property type="evidence" value="ECO:0007669"/>
    <property type="project" value="UniProtKB-KW"/>
</dbReference>
<evidence type="ECO:0000313" key="6">
    <source>
        <dbReference type="EMBL" id="KAJ8989811.1"/>
    </source>
</evidence>
<dbReference type="PANTHER" id="PTHR31544:SF2">
    <property type="entry name" value="AIG2-LIKE PROTEIN D"/>
    <property type="match status" value="1"/>
</dbReference>
<evidence type="ECO:0000256" key="1">
    <source>
        <dbReference type="ARBA" id="ARBA00008861"/>
    </source>
</evidence>
<evidence type="ECO:0000256" key="3">
    <source>
        <dbReference type="ARBA" id="ARBA00030602"/>
    </source>
</evidence>
<keyword evidence="2" id="KW-0808">Transferase</keyword>
<comment type="similarity">
    <text evidence="1">Belongs to the gamma-glutamylcyclotransferase family.</text>
</comment>
<feature type="region of interest" description="Disordered" evidence="4">
    <location>
        <begin position="54"/>
        <end position="87"/>
    </location>
</feature>
<dbReference type="CDD" id="cd06661">
    <property type="entry name" value="GGCT_like"/>
    <property type="match status" value="1"/>
</dbReference>
<dbReference type="InterPro" id="IPR013024">
    <property type="entry name" value="GGCT-like"/>
</dbReference>
<dbReference type="SUPFAM" id="SSF110857">
    <property type="entry name" value="Gamma-glutamyl cyclotransferase-like"/>
    <property type="match status" value="1"/>
</dbReference>
<name>A0AAN6EQU1_EXODE</name>
<sequence>MGDHTAFFYGTLMAPGVLHRVIHGTHDPEPWQKSMLTVRPALLQGYRRHRVRHADYPAIIPRDSEETNNSSTSPTSPPPPSSSSSWCVRGTVVSGLTEGDLYRLDIFEGDQYSRQKVKVQVLKDVELDQAAATTTTTTTTTTAAAAAASSSPEIVEEVEAETYVWQEGMETLEPEEWDFEEFKREKMRAWMGLVDQSSTQVDEGFADVDRAVAEEEEKRSQQKINRDPMGGRGLNGHITQQLKNAAV</sequence>
<evidence type="ECO:0000256" key="4">
    <source>
        <dbReference type="SAM" id="MobiDB-lite"/>
    </source>
</evidence>
<feature type="region of interest" description="Disordered" evidence="4">
    <location>
        <begin position="213"/>
        <end position="247"/>
    </location>
</feature>
<dbReference type="InterPro" id="IPR009288">
    <property type="entry name" value="AIG2-like_dom"/>
</dbReference>
<feature type="compositionally biased region" description="Polar residues" evidence="4">
    <location>
        <begin position="237"/>
        <end position="247"/>
    </location>
</feature>
<evidence type="ECO:0000313" key="7">
    <source>
        <dbReference type="Proteomes" id="UP001161757"/>
    </source>
</evidence>
<dbReference type="AlphaFoldDB" id="A0AAN6EQU1"/>
<gene>
    <name evidence="6" type="ORF">HRR80_005952</name>
</gene>
<reference evidence="6" key="1">
    <citation type="submission" date="2023-01" db="EMBL/GenBank/DDBJ databases">
        <title>Exophiala dermititidis isolated from Cystic Fibrosis Patient.</title>
        <authorList>
            <person name="Kurbessoian T."/>
            <person name="Crocker A."/>
            <person name="Murante D."/>
            <person name="Hogan D.A."/>
            <person name="Stajich J.E."/>
        </authorList>
    </citation>
    <scope>NUCLEOTIDE SEQUENCE</scope>
    <source>
        <strain evidence="6">Ex8</strain>
    </source>
</reference>
<feature type="compositionally biased region" description="Basic and acidic residues" evidence="4">
    <location>
        <begin position="213"/>
        <end position="226"/>
    </location>
</feature>